<evidence type="ECO:0000256" key="1">
    <source>
        <dbReference type="ARBA" id="ARBA00006484"/>
    </source>
</evidence>
<feature type="non-terminal residue" evidence="3">
    <location>
        <position position="1"/>
    </location>
</feature>
<evidence type="ECO:0000313" key="3">
    <source>
        <dbReference type="EMBL" id="ODV90279.1"/>
    </source>
</evidence>
<keyword evidence="4" id="KW-1185">Reference proteome</keyword>
<dbReference type="InterPro" id="IPR036291">
    <property type="entry name" value="NAD(P)-bd_dom_sf"/>
</dbReference>
<comment type="similarity">
    <text evidence="1">Belongs to the short-chain dehydrogenases/reductases (SDR) family.</text>
</comment>
<dbReference type="AlphaFoldDB" id="A0A1E4TEX3"/>
<dbReference type="GO" id="GO:0016491">
    <property type="term" value="F:oxidoreductase activity"/>
    <property type="evidence" value="ECO:0007669"/>
    <property type="project" value="UniProtKB-KW"/>
</dbReference>
<evidence type="ECO:0008006" key="5">
    <source>
        <dbReference type="Google" id="ProtNLM"/>
    </source>
</evidence>
<evidence type="ECO:0000313" key="4">
    <source>
        <dbReference type="Proteomes" id="UP000095023"/>
    </source>
</evidence>
<proteinExistence type="inferred from homology"/>
<name>A0A1E4TEX3_9ASCO</name>
<dbReference type="PANTHER" id="PTHR43976:SF16">
    <property type="entry name" value="SHORT-CHAIN DEHYDROGENASE_REDUCTASE FAMILY PROTEIN"/>
    <property type="match status" value="1"/>
</dbReference>
<dbReference type="InterPro" id="IPR051911">
    <property type="entry name" value="SDR_oxidoreductase"/>
</dbReference>
<accession>A0A1E4TEX3</accession>
<protein>
    <recommendedName>
        <fullName evidence="5">Ketoreductase (KR) domain-containing protein</fullName>
    </recommendedName>
</protein>
<organism evidence="3 4">
    <name type="scientific">Tortispora caseinolytica NRRL Y-17796</name>
    <dbReference type="NCBI Taxonomy" id="767744"/>
    <lineage>
        <taxon>Eukaryota</taxon>
        <taxon>Fungi</taxon>
        <taxon>Dikarya</taxon>
        <taxon>Ascomycota</taxon>
        <taxon>Saccharomycotina</taxon>
        <taxon>Trigonopsidomycetes</taxon>
        <taxon>Trigonopsidales</taxon>
        <taxon>Trigonopsidaceae</taxon>
        <taxon>Tortispora</taxon>
    </lineage>
</organism>
<dbReference type="EMBL" id="KV453842">
    <property type="protein sequence ID" value="ODV90279.1"/>
    <property type="molecule type" value="Genomic_DNA"/>
</dbReference>
<dbReference type="Gene3D" id="3.40.50.720">
    <property type="entry name" value="NAD(P)-binding Rossmann-like Domain"/>
    <property type="match status" value="1"/>
</dbReference>
<reference evidence="4" key="1">
    <citation type="submission" date="2016-02" db="EMBL/GenBank/DDBJ databases">
        <title>Comparative genomics of biotechnologically important yeasts.</title>
        <authorList>
            <consortium name="DOE Joint Genome Institute"/>
            <person name="Riley R."/>
            <person name="Haridas S."/>
            <person name="Wolfe K.H."/>
            <person name="Lopes M.R."/>
            <person name="Hittinger C.T."/>
            <person name="Goker M."/>
            <person name="Salamov A."/>
            <person name="Wisecaver J."/>
            <person name="Long T.M."/>
            <person name="Aerts A.L."/>
            <person name="Barry K."/>
            <person name="Choi C."/>
            <person name="Clum A."/>
            <person name="Coughlan A.Y."/>
            <person name="Deshpande S."/>
            <person name="Douglass A.P."/>
            <person name="Hanson S.J."/>
            <person name="Klenk H.-P."/>
            <person name="Labutti K."/>
            <person name="Lapidus A."/>
            <person name="Lindquist E."/>
            <person name="Lipzen A."/>
            <person name="Meier-Kolthoff J.P."/>
            <person name="Ohm R.A."/>
            <person name="Otillar R.P."/>
            <person name="Pangilinan J."/>
            <person name="Peng Y."/>
            <person name="Rokas A."/>
            <person name="Rosa C.A."/>
            <person name="Scheuner C."/>
            <person name="Sibirny A.A."/>
            <person name="Slot J.C."/>
            <person name="Stielow J.B."/>
            <person name="Sun H."/>
            <person name="Kurtzman C.P."/>
            <person name="Blackwell M."/>
            <person name="Jeffries T.W."/>
            <person name="Grigoriev I.V."/>
        </authorList>
    </citation>
    <scope>NUCLEOTIDE SEQUENCE [LARGE SCALE GENOMIC DNA]</scope>
    <source>
        <strain evidence="4">NRRL Y-17796</strain>
    </source>
</reference>
<dbReference type="OrthoDB" id="1933717at2759"/>
<dbReference type="SUPFAM" id="SSF51735">
    <property type="entry name" value="NAD(P)-binding Rossmann-fold domains"/>
    <property type="match status" value="1"/>
</dbReference>
<keyword evidence="2" id="KW-0560">Oxidoreductase</keyword>
<feature type="non-terminal residue" evidence="3">
    <location>
        <position position="273"/>
    </location>
</feature>
<dbReference type="InterPro" id="IPR002347">
    <property type="entry name" value="SDR_fam"/>
</dbReference>
<gene>
    <name evidence="3" type="ORF">CANCADRAFT_15733</name>
</gene>
<dbReference type="Proteomes" id="UP000095023">
    <property type="component" value="Unassembled WGS sequence"/>
</dbReference>
<dbReference type="Pfam" id="PF00106">
    <property type="entry name" value="adh_short"/>
    <property type="match status" value="1"/>
</dbReference>
<dbReference type="PANTHER" id="PTHR43976">
    <property type="entry name" value="SHORT CHAIN DEHYDROGENASE"/>
    <property type="match status" value="1"/>
</dbReference>
<evidence type="ECO:0000256" key="2">
    <source>
        <dbReference type="ARBA" id="ARBA00023002"/>
    </source>
</evidence>
<sequence length="273" mass="30109">VWFITDAGSPVGLQTARKALANGHSVVLGCRPSGYAGCKKLQDQFQWTSLLVELDPRNKALCQSAIEYIVRKWNRIDVVFCCSSSCIVGAVEECEDWHMARAIEDNVYTQVNVIRAVLPTLRAQRSGHLVFVTGITGAIGMPGLSILCTVNHCLEGLCESLAFEIAPFNLKVSIVQLPLQAMALYKTTFTAQRPEYQNSESTRIRKLLSGFRDLPPDSLTLGVRIIMSIAGTENPPLRIVAGKDAISQVRDKMRTVSEELEEFMTTCIACEIN</sequence>